<dbReference type="SUPFAM" id="SSF48452">
    <property type="entry name" value="TPR-like"/>
    <property type="match status" value="1"/>
</dbReference>
<evidence type="ECO:0000313" key="5">
    <source>
        <dbReference type="EMBL" id="KAK9914469.1"/>
    </source>
</evidence>
<feature type="compositionally biased region" description="Low complexity" evidence="4">
    <location>
        <begin position="609"/>
        <end position="621"/>
    </location>
</feature>
<feature type="compositionally biased region" description="Polar residues" evidence="4">
    <location>
        <begin position="641"/>
        <end position="653"/>
    </location>
</feature>
<dbReference type="InterPro" id="IPR011990">
    <property type="entry name" value="TPR-like_helical_dom_sf"/>
</dbReference>
<reference evidence="5 6" key="1">
    <citation type="journal article" date="2023" name="G3 (Bethesda)">
        <title>A chromosome-length genome assembly and annotation of blackberry (Rubus argutus, cv. 'Hillquist').</title>
        <authorList>
            <person name="Bruna T."/>
            <person name="Aryal R."/>
            <person name="Dudchenko O."/>
            <person name="Sargent D.J."/>
            <person name="Mead D."/>
            <person name="Buti M."/>
            <person name="Cavallini A."/>
            <person name="Hytonen T."/>
            <person name="Andres J."/>
            <person name="Pham M."/>
            <person name="Weisz D."/>
            <person name="Mascagni F."/>
            <person name="Usai G."/>
            <person name="Natali L."/>
            <person name="Bassil N."/>
            <person name="Fernandez G.E."/>
            <person name="Lomsadze A."/>
            <person name="Armour M."/>
            <person name="Olukolu B."/>
            <person name="Poorten T."/>
            <person name="Britton C."/>
            <person name="Davik J."/>
            <person name="Ashrafi H."/>
            <person name="Aiden E.L."/>
            <person name="Borodovsky M."/>
            <person name="Worthington M."/>
        </authorList>
    </citation>
    <scope>NUCLEOTIDE SEQUENCE [LARGE SCALE GENOMIC DNA]</scope>
    <source>
        <strain evidence="5">PI 553951</strain>
    </source>
</reference>
<dbReference type="PANTHER" id="PTHR47937">
    <property type="entry name" value="PLASTID TRANSCRIPTIONALLY ACTIVE CHROMOSOME 2-LIKE PROTEIN"/>
    <property type="match status" value="1"/>
</dbReference>
<evidence type="ECO:0000256" key="2">
    <source>
        <dbReference type="PROSITE-ProRule" id="PRU00708"/>
    </source>
</evidence>
<feature type="coiled-coil region" evidence="3">
    <location>
        <begin position="542"/>
        <end position="576"/>
    </location>
</feature>
<dbReference type="GO" id="GO:0009793">
    <property type="term" value="P:embryo development ending in seed dormancy"/>
    <property type="evidence" value="ECO:0007669"/>
    <property type="project" value="UniProtKB-ARBA"/>
</dbReference>
<evidence type="ECO:0000256" key="3">
    <source>
        <dbReference type="SAM" id="Coils"/>
    </source>
</evidence>
<feature type="repeat" description="PPR" evidence="2">
    <location>
        <begin position="424"/>
        <end position="458"/>
    </location>
</feature>
<accession>A0AAW1W1S6</accession>
<dbReference type="Pfam" id="PF01535">
    <property type="entry name" value="PPR"/>
    <property type="match status" value="5"/>
</dbReference>
<evidence type="ECO:0000313" key="6">
    <source>
        <dbReference type="Proteomes" id="UP001457282"/>
    </source>
</evidence>
<keyword evidence="6" id="KW-1185">Reference proteome</keyword>
<organism evidence="5 6">
    <name type="scientific">Rubus argutus</name>
    <name type="common">Southern blackberry</name>
    <dbReference type="NCBI Taxonomy" id="59490"/>
    <lineage>
        <taxon>Eukaryota</taxon>
        <taxon>Viridiplantae</taxon>
        <taxon>Streptophyta</taxon>
        <taxon>Embryophyta</taxon>
        <taxon>Tracheophyta</taxon>
        <taxon>Spermatophyta</taxon>
        <taxon>Magnoliopsida</taxon>
        <taxon>eudicotyledons</taxon>
        <taxon>Gunneridae</taxon>
        <taxon>Pentapetalae</taxon>
        <taxon>rosids</taxon>
        <taxon>fabids</taxon>
        <taxon>Rosales</taxon>
        <taxon>Rosaceae</taxon>
        <taxon>Rosoideae</taxon>
        <taxon>Rosoideae incertae sedis</taxon>
        <taxon>Rubus</taxon>
    </lineage>
</organism>
<dbReference type="EMBL" id="JBEDUW010000007">
    <property type="protein sequence ID" value="KAK9914469.1"/>
    <property type="molecule type" value="Genomic_DNA"/>
</dbReference>
<feature type="repeat" description="PPR" evidence="2">
    <location>
        <begin position="354"/>
        <end position="388"/>
    </location>
</feature>
<dbReference type="FunFam" id="1.25.40.10:FF:000922">
    <property type="entry name" value="Pentatricopeptide repeat-containing protein"/>
    <property type="match status" value="1"/>
</dbReference>
<feature type="compositionally biased region" description="Low complexity" evidence="4">
    <location>
        <begin position="68"/>
        <end position="88"/>
    </location>
</feature>
<comment type="caution">
    <text evidence="5">The sequence shown here is derived from an EMBL/GenBank/DDBJ whole genome shotgun (WGS) entry which is preliminary data.</text>
</comment>
<feature type="repeat" description="PPR" evidence="2">
    <location>
        <begin position="389"/>
        <end position="423"/>
    </location>
</feature>
<keyword evidence="3" id="KW-0175">Coiled coil</keyword>
<feature type="compositionally biased region" description="Basic and acidic residues" evidence="4">
    <location>
        <begin position="593"/>
        <end position="608"/>
    </location>
</feature>
<dbReference type="Pfam" id="PF13812">
    <property type="entry name" value="PPR_3"/>
    <property type="match status" value="1"/>
</dbReference>
<dbReference type="PANTHER" id="PTHR47937:SF5">
    <property type="entry name" value="PENTATRICOPEPTIDE REPEAT-CONTAINING PROTEIN"/>
    <property type="match status" value="1"/>
</dbReference>
<feature type="region of interest" description="Disordered" evidence="4">
    <location>
        <begin position="1"/>
        <end position="29"/>
    </location>
</feature>
<protein>
    <recommendedName>
        <fullName evidence="7">Pentatricopeptide repeat-containing protein</fullName>
    </recommendedName>
</protein>
<keyword evidence="1" id="KW-0677">Repeat</keyword>
<evidence type="ECO:0000256" key="4">
    <source>
        <dbReference type="SAM" id="MobiDB-lite"/>
    </source>
</evidence>
<feature type="repeat" description="PPR" evidence="2">
    <location>
        <begin position="459"/>
        <end position="489"/>
    </location>
</feature>
<dbReference type="Gene3D" id="1.25.40.10">
    <property type="entry name" value="Tetratricopeptide repeat domain"/>
    <property type="match status" value="4"/>
</dbReference>
<feature type="region of interest" description="Disordered" evidence="4">
    <location>
        <begin position="44"/>
        <end position="95"/>
    </location>
</feature>
<dbReference type="AlphaFoldDB" id="A0AAW1W1S6"/>
<dbReference type="Proteomes" id="UP001457282">
    <property type="component" value="Unassembled WGS sequence"/>
</dbReference>
<dbReference type="Pfam" id="PF13041">
    <property type="entry name" value="PPR_2"/>
    <property type="match status" value="2"/>
</dbReference>
<gene>
    <name evidence="5" type="ORF">M0R45_038247</name>
</gene>
<feature type="repeat" description="PPR" evidence="2">
    <location>
        <begin position="205"/>
        <end position="239"/>
    </location>
</feature>
<feature type="region of interest" description="Disordered" evidence="4">
    <location>
        <begin position="593"/>
        <end position="702"/>
    </location>
</feature>
<name>A0AAW1W1S6_RUBAR</name>
<evidence type="ECO:0000256" key="1">
    <source>
        <dbReference type="ARBA" id="ARBA00022737"/>
    </source>
</evidence>
<dbReference type="InterPro" id="IPR052308">
    <property type="entry name" value="PPR_domain-containing"/>
</dbReference>
<feature type="repeat" description="PPR" evidence="2">
    <location>
        <begin position="314"/>
        <end position="348"/>
    </location>
</feature>
<feature type="compositionally biased region" description="Low complexity" evidence="4">
    <location>
        <begin position="660"/>
        <end position="672"/>
    </location>
</feature>
<dbReference type="PROSITE" id="PS51375">
    <property type="entry name" value="PPR"/>
    <property type="match status" value="6"/>
</dbReference>
<sequence>MALSKPTFLTHLKTLAKPPHRHHRPTPPSFISLRFLSFATPEDAAAERRRRKRRLRMDPPINSLHRTQQQQQSQAPKPQQQQNPNAPKLPEPVSALSGNRLTLHNRILTLIRQNDLEEAALFTRHSIYSNCRPTIYTVNSVLAAQLRQSKYSDLLSLHRFITQAGVAPNIITHNLIFQTYLDCRKPDTAMEHYKQLINEAPFNPSPTTYRILIKGLVDNNKLDKALELKEEIDVKGFQPDPVVYHYLMVGCVKNSDSDGVFRLYEELKEKLGGEVENGVVCGSLMKGYFMKGMEKEAMECYEEAVGEGSKVKMNAVAYNSVLEALCKHDKFDEALKLFDRMMNEHSPPKRFTVNLGSFNVMADGYCAHGRFKEAIEVFGKMGDYRCDPDTLSFNNLIQHLCNNGMLSEAEEVYGEMGEKGVNPDEYTYSLLMDTCFEENRPDDAAEYFKKMVDAKLRPNLAVYNRLADGLVKVGKVDEAKSFFDLMGKKLKMDVPSYQFIMKALSDAGKFDEVLNVVDTLLDDEWIELNEELQEFIKGELRKDGREDELGKLIEEKERLKAEAKAKEIEEAEAAKRSRSAAVSSLLPSSLFGKKETKTGATEATEKVGEAASGSVEAAPAADTNSGEDTIKGESSDETESLLPSSLSATGSSEATEKVGEAASASVEAAPAADMNSGEETIKGGSSDETESKSKGANEQVVA</sequence>
<evidence type="ECO:0008006" key="7">
    <source>
        <dbReference type="Google" id="ProtNLM"/>
    </source>
</evidence>
<proteinExistence type="predicted"/>
<dbReference type="NCBIfam" id="TIGR00756">
    <property type="entry name" value="PPR"/>
    <property type="match status" value="6"/>
</dbReference>
<dbReference type="InterPro" id="IPR002885">
    <property type="entry name" value="PPR_rpt"/>
</dbReference>